<feature type="region of interest" description="Disordered" evidence="1">
    <location>
        <begin position="41"/>
        <end position="73"/>
    </location>
</feature>
<dbReference type="Proteomes" id="UP001472677">
    <property type="component" value="Unassembled WGS sequence"/>
</dbReference>
<comment type="caution">
    <text evidence="2">The sequence shown here is derived from an EMBL/GenBank/DDBJ whole genome shotgun (WGS) entry which is preliminary data.</text>
</comment>
<gene>
    <name evidence="2" type="ORF">V6N12_045563</name>
</gene>
<evidence type="ECO:0000313" key="3">
    <source>
        <dbReference type="Proteomes" id="UP001472677"/>
    </source>
</evidence>
<dbReference type="EMBL" id="JBBPBM010000003">
    <property type="protein sequence ID" value="KAK8593483.1"/>
    <property type="molecule type" value="Genomic_DNA"/>
</dbReference>
<organism evidence="2 3">
    <name type="scientific">Hibiscus sabdariffa</name>
    <name type="common">roselle</name>
    <dbReference type="NCBI Taxonomy" id="183260"/>
    <lineage>
        <taxon>Eukaryota</taxon>
        <taxon>Viridiplantae</taxon>
        <taxon>Streptophyta</taxon>
        <taxon>Embryophyta</taxon>
        <taxon>Tracheophyta</taxon>
        <taxon>Spermatophyta</taxon>
        <taxon>Magnoliopsida</taxon>
        <taxon>eudicotyledons</taxon>
        <taxon>Gunneridae</taxon>
        <taxon>Pentapetalae</taxon>
        <taxon>rosids</taxon>
        <taxon>malvids</taxon>
        <taxon>Malvales</taxon>
        <taxon>Malvaceae</taxon>
        <taxon>Malvoideae</taxon>
        <taxon>Hibiscus</taxon>
    </lineage>
</organism>
<keyword evidence="3" id="KW-1185">Reference proteome</keyword>
<feature type="compositionally biased region" description="Basic and acidic residues" evidence="1">
    <location>
        <begin position="58"/>
        <end position="73"/>
    </location>
</feature>
<protein>
    <submittedName>
        <fullName evidence="2">Uncharacterized protein</fullName>
    </submittedName>
</protein>
<reference evidence="2 3" key="1">
    <citation type="journal article" date="2024" name="G3 (Bethesda)">
        <title>Genome assembly of Hibiscus sabdariffa L. provides insights into metabolisms of medicinal natural products.</title>
        <authorList>
            <person name="Kim T."/>
        </authorList>
    </citation>
    <scope>NUCLEOTIDE SEQUENCE [LARGE SCALE GENOMIC DNA]</scope>
    <source>
        <strain evidence="2">TK-2024</strain>
        <tissue evidence="2">Old leaves</tissue>
    </source>
</reference>
<proteinExistence type="predicted"/>
<name>A0ABR2G3L6_9ROSI</name>
<accession>A0ABR2G3L6</accession>
<evidence type="ECO:0000256" key="1">
    <source>
        <dbReference type="SAM" id="MobiDB-lite"/>
    </source>
</evidence>
<sequence>MKNTLHHIINLKRRLLEDHLPKMLPMHCPSQAISNRIEGLMKMPQSDPPFTSYHRLNNKNERPPVRIESSRYL</sequence>
<evidence type="ECO:0000313" key="2">
    <source>
        <dbReference type="EMBL" id="KAK8593483.1"/>
    </source>
</evidence>